<evidence type="ECO:0000313" key="1">
    <source>
        <dbReference type="EMBL" id="OMI00229.1"/>
    </source>
</evidence>
<evidence type="ECO:0008006" key="3">
    <source>
        <dbReference type="Google" id="ProtNLM"/>
    </source>
</evidence>
<gene>
    <name evidence="1" type="ORF">BW143_19060</name>
</gene>
<accession>A0A1R1QBA7</accession>
<dbReference type="OrthoDB" id="2361368at2"/>
<reference evidence="1 2" key="1">
    <citation type="submission" date="2017-01" db="EMBL/GenBank/DDBJ databases">
        <title>Bacillus phylogenomics.</title>
        <authorList>
            <person name="Dunlap C."/>
        </authorList>
    </citation>
    <scope>NUCLEOTIDE SEQUENCE [LARGE SCALE GENOMIC DNA]</scope>
    <source>
        <strain evidence="1 2">NRRL B-41282</strain>
    </source>
</reference>
<sequence>MAFGINRKELEEWKQAVLNGDIAFLTHYWIDDRFPDARTVTKAGCQNIEKLAAWGKKHGLKEEWIHKRSKFPHFDLMGKKQVEILKEEKVFSHIKRFRLEQK</sequence>
<dbReference type="AlphaFoldDB" id="A0A1R1RFJ8"/>
<dbReference type="EMBL" id="MTJL01000042">
    <property type="protein sequence ID" value="OMI00229.1"/>
    <property type="molecule type" value="Genomic_DNA"/>
</dbReference>
<dbReference type="Proteomes" id="UP000187367">
    <property type="component" value="Unassembled WGS sequence"/>
</dbReference>
<keyword evidence="2" id="KW-1185">Reference proteome</keyword>
<dbReference type="RefSeq" id="WP_076764123.1">
    <property type="nucleotide sequence ID" value="NZ_CM125431.1"/>
</dbReference>
<evidence type="ECO:0000313" key="2">
    <source>
        <dbReference type="Proteomes" id="UP000187367"/>
    </source>
</evidence>
<comment type="caution">
    <text evidence="1">The sequence shown here is derived from an EMBL/GenBank/DDBJ whole genome shotgun (WGS) entry which is preliminary data.</text>
</comment>
<organism evidence="1 2">
    <name type="scientific">Bacillus swezeyi</name>
    <dbReference type="NCBI Taxonomy" id="1925020"/>
    <lineage>
        <taxon>Bacteria</taxon>
        <taxon>Bacillati</taxon>
        <taxon>Bacillota</taxon>
        <taxon>Bacilli</taxon>
        <taxon>Bacillales</taxon>
        <taxon>Bacillaceae</taxon>
        <taxon>Bacillus</taxon>
    </lineage>
</organism>
<dbReference type="GeneID" id="92789935"/>
<proteinExistence type="predicted"/>
<accession>A0A1R1RFJ8</accession>
<protein>
    <recommendedName>
        <fullName evidence="3">YneQ</fullName>
    </recommendedName>
</protein>
<name>A0A1R1RFJ8_9BACI</name>